<evidence type="ECO:0000256" key="5">
    <source>
        <dbReference type="ARBA" id="ARBA00022692"/>
    </source>
</evidence>
<dbReference type="EMBL" id="JYHA01000087">
    <property type="protein sequence ID" value="KKB96396.1"/>
    <property type="molecule type" value="Genomic_DNA"/>
</dbReference>
<evidence type="ECO:0000256" key="1">
    <source>
        <dbReference type="ARBA" id="ARBA00004442"/>
    </source>
</evidence>
<comment type="similarity">
    <text evidence="2">Belongs to the outer membrane factor (OMF) (TC 1.B.17) family.</text>
</comment>
<dbReference type="GO" id="GO:1990281">
    <property type="term" value="C:efflux pump complex"/>
    <property type="evidence" value="ECO:0007669"/>
    <property type="project" value="TreeGrafter"/>
</dbReference>
<dbReference type="InterPro" id="IPR051906">
    <property type="entry name" value="TolC-like"/>
</dbReference>
<keyword evidence="12" id="KW-1185">Reference proteome</keyword>
<protein>
    <submittedName>
        <fullName evidence="11">Outer membrane efflux protein BepC</fullName>
    </submittedName>
</protein>
<dbReference type="AlphaFoldDB" id="A0A0F5MNX3"/>
<dbReference type="GO" id="GO:0015288">
    <property type="term" value="F:porin activity"/>
    <property type="evidence" value="ECO:0007669"/>
    <property type="project" value="TreeGrafter"/>
</dbReference>
<evidence type="ECO:0000256" key="9">
    <source>
        <dbReference type="SAM" id="MobiDB-lite"/>
    </source>
</evidence>
<evidence type="ECO:0000256" key="8">
    <source>
        <dbReference type="SAM" id="Coils"/>
    </source>
</evidence>
<dbReference type="GO" id="GO:0015562">
    <property type="term" value="F:efflux transmembrane transporter activity"/>
    <property type="evidence" value="ECO:0007669"/>
    <property type="project" value="InterPro"/>
</dbReference>
<keyword evidence="8" id="KW-0175">Coiled coil</keyword>
<comment type="caution">
    <text evidence="11">The sequence shown here is derived from an EMBL/GenBank/DDBJ whole genome shotgun (WGS) entry which is preliminary data.</text>
</comment>
<dbReference type="InterPro" id="IPR003423">
    <property type="entry name" value="OMP_efflux"/>
</dbReference>
<evidence type="ECO:0000256" key="6">
    <source>
        <dbReference type="ARBA" id="ARBA00023136"/>
    </source>
</evidence>
<dbReference type="NCBIfam" id="TIGR01844">
    <property type="entry name" value="type_I_sec_TolC"/>
    <property type="match status" value="1"/>
</dbReference>
<evidence type="ECO:0000313" key="11">
    <source>
        <dbReference type="EMBL" id="KKB96396.1"/>
    </source>
</evidence>
<feature type="region of interest" description="Disordered" evidence="9">
    <location>
        <begin position="275"/>
        <end position="297"/>
    </location>
</feature>
<dbReference type="Proteomes" id="UP000033358">
    <property type="component" value="Unassembled WGS sequence"/>
</dbReference>
<evidence type="ECO:0000313" key="12">
    <source>
        <dbReference type="Proteomes" id="UP000033358"/>
    </source>
</evidence>
<accession>A0A0F5MNX3</accession>
<comment type="subcellular location">
    <subcellularLocation>
        <location evidence="1">Cell outer membrane</location>
    </subcellularLocation>
</comment>
<dbReference type="PANTHER" id="PTHR30026:SF20">
    <property type="entry name" value="OUTER MEMBRANE PROTEIN TOLC"/>
    <property type="match status" value="1"/>
</dbReference>
<feature type="coiled-coil region" evidence="8">
    <location>
        <begin position="352"/>
        <end position="379"/>
    </location>
</feature>
<feature type="signal peptide" evidence="10">
    <location>
        <begin position="1"/>
        <end position="20"/>
    </location>
</feature>
<dbReference type="PATRIC" id="fig|1607817.3.peg.543"/>
<evidence type="ECO:0000256" key="4">
    <source>
        <dbReference type="ARBA" id="ARBA00022452"/>
    </source>
</evidence>
<evidence type="ECO:0000256" key="3">
    <source>
        <dbReference type="ARBA" id="ARBA00022448"/>
    </source>
</evidence>
<evidence type="ECO:0000256" key="2">
    <source>
        <dbReference type="ARBA" id="ARBA00007613"/>
    </source>
</evidence>
<keyword evidence="4" id="KW-1134">Transmembrane beta strand</keyword>
<dbReference type="Gene3D" id="1.20.1600.10">
    <property type="entry name" value="Outer membrane efflux proteins (OEP)"/>
    <property type="match status" value="1"/>
</dbReference>
<proteinExistence type="inferred from homology"/>
<organism evidence="11 12">
    <name type="scientific">Candidatus Arcanibacter lacustris</name>
    <dbReference type="NCBI Taxonomy" id="1607817"/>
    <lineage>
        <taxon>Bacteria</taxon>
        <taxon>Pseudomonadati</taxon>
        <taxon>Pseudomonadota</taxon>
        <taxon>Alphaproteobacteria</taxon>
        <taxon>Rickettsiales</taxon>
        <taxon>Candidatus Arcanibacter</taxon>
    </lineage>
</organism>
<evidence type="ECO:0000256" key="7">
    <source>
        <dbReference type="ARBA" id="ARBA00023237"/>
    </source>
</evidence>
<keyword evidence="5" id="KW-0812">Transmembrane</keyword>
<dbReference type="SUPFAM" id="SSF56954">
    <property type="entry name" value="Outer membrane efflux proteins (OEP)"/>
    <property type="match status" value="1"/>
</dbReference>
<keyword evidence="3" id="KW-0813">Transport</keyword>
<evidence type="ECO:0000256" key="10">
    <source>
        <dbReference type="SAM" id="SignalP"/>
    </source>
</evidence>
<name>A0A0F5MNX3_9RICK</name>
<sequence>MIVRIFLLITTIFATSIANASDLKEALSYAYLNNPILQSAREDLKNAAEGTSGALDGFMPNIKWDRSAARAKSTGAGTQPGSRAYTNTMTVTQELFRGGASLASLKAQKKAFDAQVQNLIISEQDFMTKAINAYVSALQTKEALDINNNNVEVYKQTLASVEEQFKYGQLTLTDVATAKANLAQVKADQIKANGDYINAKATYKVYFGQEADNLAIPELPNNANTTLESLIEEAKVNNPALLARRAAVEYNANNIWATTASNISPILNLNASGSKTNSKTASPNGAGIGGNYQPNRSSSKQVTLDLTIPIYQGGGEYSNIRKSKIAYQKSQFDAASAMDAAVQTAISAWQGLETYDESLKSYQEQVEAATTALSGTKQEFEVGIKTLVDLLKAEQDLFKSKLGLSTAKYNKLNAAFAIYAAAGKLTAKGLELPVEYFDPSKYYLRAWNVLPNVVTSN</sequence>
<gene>
    <name evidence="11" type="primary">bepC</name>
    <name evidence="11" type="ORF">SZ25_00546</name>
</gene>
<keyword evidence="6" id="KW-0472">Membrane</keyword>
<keyword evidence="7" id="KW-0998">Cell outer membrane</keyword>
<dbReference type="PANTHER" id="PTHR30026">
    <property type="entry name" value="OUTER MEMBRANE PROTEIN TOLC"/>
    <property type="match status" value="1"/>
</dbReference>
<feature type="chain" id="PRO_5002493137" evidence="10">
    <location>
        <begin position="21"/>
        <end position="457"/>
    </location>
</feature>
<dbReference type="GO" id="GO:0009279">
    <property type="term" value="C:cell outer membrane"/>
    <property type="evidence" value="ECO:0007669"/>
    <property type="project" value="UniProtKB-SubCell"/>
</dbReference>
<reference evidence="11 12" key="1">
    <citation type="submission" date="2015-02" db="EMBL/GenBank/DDBJ databases">
        <title>Single cell genomics of a rare environmental alphaproteobacterium provides unique insights into Rickettsiaceae evolution.</title>
        <authorList>
            <person name="Martijn J."/>
            <person name="Schulz F."/>
            <person name="Zaremba-Niedzwiedzka K."/>
            <person name="Viklund J."/>
            <person name="Stepanauskas R."/>
            <person name="Andersson S.G.E."/>
            <person name="Horn M."/>
            <person name="Guy L."/>
            <person name="Ettema T.J.G."/>
        </authorList>
    </citation>
    <scope>NUCLEOTIDE SEQUENCE [LARGE SCALE GENOMIC DNA]</scope>
    <source>
        <strain evidence="11 12">SCGC AAA041-L04</strain>
    </source>
</reference>
<dbReference type="InterPro" id="IPR010130">
    <property type="entry name" value="T1SS_OMP_TolC"/>
</dbReference>
<keyword evidence="10" id="KW-0732">Signal</keyword>
<dbReference type="Pfam" id="PF02321">
    <property type="entry name" value="OEP"/>
    <property type="match status" value="2"/>
</dbReference>